<proteinExistence type="predicted"/>
<reference evidence="1 2" key="1">
    <citation type="journal article" date="2022" name="Nat. Ecol. Evol.">
        <title>A masculinizing supergene underlies an exaggerated male reproductive morph in a spider.</title>
        <authorList>
            <person name="Hendrickx F."/>
            <person name="De Corte Z."/>
            <person name="Sonet G."/>
            <person name="Van Belleghem S.M."/>
            <person name="Kostlbacher S."/>
            <person name="Vangestel C."/>
        </authorList>
    </citation>
    <scope>NUCLEOTIDE SEQUENCE [LARGE SCALE GENOMIC DNA]</scope>
    <source>
        <strain evidence="1">W744_W776</strain>
    </source>
</reference>
<dbReference type="AlphaFoldDB" id="A0AAV6VRP4"/>
<accession>A0AAV6VRP4</accession>
<comment type="caution">
    <text evidence="1">The sequence shown here is derived from an EMBL/GenBank/DDBJ whole genome shotgun (WGS) entry which is preliminary data.</text>
</comment>
<dbReference type="Proteomes" id="UP000827092">
    <property type="component" value="Unassembled WGS sequence"/>
</dbReference>
<organism evidence="1 2">
    <name type="scientific">Oedothorax gibbosus</name>
    <dbReference type="NCBI Taxonomy" id="931172"/>
    <lineage>
        <taxon>Eukaryota</taxon>
        <taxon>Metazoa</taxon>
        <taxon>Ecdysozoa</taxon>
        <taxon>Arthropoda</taxon>
        <taxon>Chelicerata</taxon>
        <taxon>Arachnida</taxon>
        <taxon>Araneae</taxon>
        <taxon>Araneomorphae</taxon>
        <taxon>Entelegynae</taxon>
        <taxon>Araneoidea</taxon>
        <taxon>Linyphiidae</taxon>
        <taxon>Erigoninae</taxon>
        <taxon>Oedothorax</taxon>
    </lineage>
</organism>
<dbReference type="EMBL" id="JAFNEN010000028">
    <property type="protein sequence ID" value="KAG8199327.1"/>
    <property type="molecule type" value="Genomic_DNA"/>
</dbReference>
<gene>
    <name evidence="1" type="ORF">JTE90_011793</name>
</gene>
<evidence type="ECO:0000313" key="2">
    <source>
        <dbReference type="Proteomes" id="UP000827092"/>
    </source>
</evidence>
<evidence type="ECO:0000313" key="1">
    <source>
        <dbReference type="EMBL" id="KAG8199327.1"/>
    </source>
</evidence>
<sequence length="70" mass="8209">MKEMKKEGKRSTQVDEECCYDNQIVPHLGFITPPLIYPPSPLLLFNPLSNFTVEDFDFKDRISWMSLTRT</sequence>
<protein>
    <submittedName>
        <fullName evidence="1">Uncharacterized protein</fullName>
    </submittedName>
</protein>
<keyword evidence="2" id="KW-1185">Reference proteome</keyword>
<name>A0AAV6VRP4_9ARAC</name>